<keyword evidence="2" id="KW-1185">Reference proteome</keyword>
<gene>
    <name evidence="1" type="ORF">BV22DRAFT_1107076</name>
</gene>
<comment type="caution">
    <text evidence="1">The sequence shown here is derived from an EMBL/GenBank/DDBJ whole genome shotgun (WGS) entry which is preliminary data.</text>
</comment>
<sequence>MAASTNSDNRSVSRGRDAFHSSGRGGVGNIRRSSQSRDPRPVDGPDDFSPARGREPAVNPERVFSVGRGGAGNIRSPSQDVGARDHPQTASIISEHASAQADYEAQLRKHHAETNPVRSSGRGGIGNISGSRSRSRGPSPAMHSTGRGGAGNIIYGDGVNADILDQDERRKHAHAEGIHSTGRGGVANLTMAPGPDIEGPFHHARSEFESSGRGGAGNIRSRSGSRDPSGRAPSREKHGIAALWNKVSHPQPHAQSATPGSDSPIPGIAERQD</sequence>
<organism evidence="1 2">
    <name type="scientific">Leucogyrophana mollusca</name>
    <dbReference type="NCBI Taxonomy" id="85980"/>
    <lineage>
        <taxon>Eukaryota</taxon>
        <taxon>Fungi</taxon>
        <taxon>Dikarya</taxon>
        <taxon>Basidiomycota</taxon>
        <taxon>Agaricomycotina</taxon>
        <taxon>Agaricomycetes</taxon>
        <taxon>Agaricomycetidae</taxon>
        <taxon>Boletales</taxon>
        <taxon>Boletales incertae sedis</taxon>
        <taxon>Leucogyrophana</taxon>
    </lineage>
</organism>
<dbReference type="Proteomes" id="UP000790709">
    <property type="component" value="Unassembled WGS sequence"/>
</dbReference>
<accession>A0ACB8B7W1</accession>
<proteinExistence type="predicted"/>
<evidence type="ECO:0000313" key="2">
    <source>
        <dbReference type="Proteomes" id="UP000790709"/>
    </source>
</evidence>
<name>A0ACB8B7W1_9AGAM</name>
<dbReference type="EMBL" id="MU266516">
    <property type="protein sequence ID" value="KAH7921659.1"/>
    <property type="molecule type" value="Genomic_DNA"/>
</dbReference>
<reference evidence="1" key="1">
    <citation type="journal article" date="2021" name="New Phytol.">
        <title>Evolutionary innovations through gain and loss of genes in the ectomycorrhizal Boletales.</title>
        <authorList>
            <person name="Wu G."/>
            <person name="Miyauchi S."/>
            <person name="Morin E."/>
            <person name="Kuo A."/>
            <person name="Drula E."/>
            <person name="Varga T."/>
            <person name="Kohler A."/>
            <person name="Feng B."/>
            <person name="Cao Y."/>
            <person name="Lipzen A."/>
            <person name="Daum C."/>
            <person name="Hundley H."/>
            <person name="Pangilinan J."/>
            <person name="Johnson J."/>
            <person name="Barry K."/>
            <person name="LaButti K."/>
            <person name="Ng V."/>
            <person name="Ahrendt S."/>
            <person name="Min B."/>
            <person name="Choi I.G."/>
            <person name="Park H."/>
            <person name="Plett J.M."/>
            <person name="Magnuson J."/>
            <person name="Spatafora J.W."/>
            <person name="Nagy L.G."/>
            <person name="Henrissat B."/>
            <person name="Grigoriev I.V."/>
            <person name="Yang Z.L."/>
            <person name="Xu J."/>
            <person name="Martin F.M."/>
        </authorList>
    </citation>
    <scope>NUCLEOTIDE SEQUENCE</scope>
    <source>
        <strain evidence="1">KUC20120723A-06</strain>
    </source>
</reference>
<protein>
    <submittedName>
        <fullName evidence="1">Uncharacterized protein</fullName>
    </submittedName>
</protein>
<evidence type="ECO:0000313" key="1">
    <source>
        <dbReference type="EMBL" id="KAH7921659.1"/>
    </source>
</evidence>